<dbReference type="GO" id="GO:0009103">
    <property type="term" value="P:lipopolysaccharide biosynthetic process"/>
    <property type="evidence" value="ECO:0007669"/>
    <property type="project" value="TreeGrafter"/>
</dbReference>
<evidence type="ECO:0000313" key="5">
    <source>
        <dbReference type="EMBL" id="CCH70157.1"/>
    </source>
</evidence>
<dbReference type="Pfam" id="PF00534">
    <property type="entry name" value="Glycos_transf_1"/>
    <property type="match status" value="1"/>
</dbReference>
<dbReference type="STRING" id="1193181.BN10_520058"/>
<dbReference type="InterPro" id="IPR028098">
    <property type="entry name" value="Glyco_trans_4-like_N"/>
</dbReference>
<organism evidence="5 6">
    <name type="scientific">Phycicoccus elongatus Lp2</name>
    <dbReference type="NCBI Taxonomy" id="1193181"/>
    <lineage>
        <taxon>Bacteria</taxon>
        <taxon>Bacillati</taxon>
        <taxon>Actinomycetota</taxon>
        <taxon>Actinomycetes</taxon>
        <taxon>Micrococcales</taxon>
        <taxon>Intrasporangiaceae</taxon>
        <taxon>Phycicoccus</taxon>
    </lineage>
</organism>
<dbReference type="HOGENOM" id="CLU_009583_27_6_11"/>
<feature type="domain" description="Glycosyl transferase family 1" evidence="3">
    <location>
        <begin position="197"/>
        <end position="336"/>
    </location>
</feature>
<reference evidence="5 6" key="1">
    <citation type="journal article" date="2013" name="ISME J.">
        <title>A metabolic model for members of the genus Tetrasphaera involved in enhanced biological phosphorus removal.</title>
        <authorList>
            <person name="Kristiansen R."/>
            <person name="Nguyen H.T.T."/>
            <person name="Saunders A.M."/>
            <person name="Nielsen J.L."/>
            <person name="Wimmer R."/>
            <person name="Le V.Q."/>
            <person name="McIlroy S.J."/>
            <person name="Petrovski S."/>
            <person name="Seviour R.J."/>
            <person name="Calteau A."/>
            <person name="Nielsen K.L."/>
            <person name="Nielsen P.H."/>
        </authorList>
    </citation>
    <scope>NUCLEOTIDE SEQUENCE [LARGE SCALE GENOMIC DNA]</scope>
    <source>
        <strain evidence="5 6">Lp2</strain>
    </source>
</reference>
<keyword evidence="2 5" id="KW-0808">Transferase</keyword>
<dbReference type="AlphaFoldDB" id="N0E003"/>
<protein>
    <submittedName>
        <fullName evidence="5">Glycosyl transferase group 1</fullName>
    </submittedName>
</protein>
<dbReference type="Proteomes" id="UP000013167">
    <property type="component" value="Unassembled WGS sequence"/>
</dbReference>
<dbReference type="PANTHER" id="PTHR46401:SF2">
    <property type="entry name" value="GLYCOSYLTRANSFERASE WBBK-RELATED"/>
    <property type="match status" value="1"/>
</dbReference>
<evidence type="ECO:0000256" key="2">
    <source>
        <dbReference type="ARBA" id="ARBA00022679"/>
    </source>
</evidence>
<dbReference type="Pfam" id="PF13579">
    <property type="entry name" value="Glyco_trans_4_4"/>
    <property type="match status" value="1"/>
</dbReference>
<keyword evidence="6" id="KW-1185">Reference proteome</keyword>
<evidence type="ECO:0000259" key="4">
    <source>
        <dbReference type="Pfam" id="PF13579"/>
    </source>
</evidence>
<dbReference type="Gene3D" id="3.40.50.2000">
    <property type="entry name" value="Glycogen Phosphorylase B"/>
    <property type="match status" value="2"/>
</dbReference>
<dbReference type="InterPro" id="IPR001296">
    <property type="entry name" value="Glyco_trans_1"/>
</dbReference>
<accession>N0E003</accession>
<feature type="domain" description="Glycosyltransferase subfamily 4-like N-terminal" evidence="4">
    <location>
        <begin position="17"/>
        <end position="172"/>
    </location>
</feature>
<evidence type="ECO:0000259" key="3">
    <source>
        <dbReference type="Pfam" id="PF00534"/>
    </source>
</evidence>
<evidence type="ECO:0000313" key="6">
    <source>
        <dbReference type="Proteomes" id="UP000013167"/>
    </source>
</evidence>
<dbReference type="eggNOG" id="COG0438">
    <property type="taxonomic scope" value="Bacteria"/>
</dbReference>
<gene>
    <name evidence="5" type="ORF">BN10_520058</name>
</gene>
<dbReference type="SUPFAM" id="SSF53756">
    <property type="entry name" value="UDP-Glycosyltransferase/glycogen phosphorylase"/>
    <property type="match status" value="1"/>
</dbReference>
<name>N0E003_9MICO</name>
<evidence type="ECO:0000256" key="1">
    <source>
        <dbReference type="ARBA" id="ARBA00022676"/>
    </source>
</evidence>
<keyword evidence="1" id="KW-0328">Glycosyltransferase</keyword>
<proteinExistence type="predicted"/>
<dbReference type="CDD" id="cd03809">
    <property type="entry name" value="GT4_MtfB-like"/>
    <property type="match status" value="1"/>
</dbReference>
<dbReference type="PANTHER" id="PTHR46401">
    <property type="entry name" value="GLYCOSYLTRANSFERASE WBBK-RELATED"/>
    <property type="match status" value="1"/>
</dbReference>
<dbReference type="GO" id="GO:0016757">
    <property type="term" value="F:glycosyltransferase activity"/>
    <property type="evidence" value="ECO:0007669"/>
    <property type="project" value="UniProtKB-KW"/>
</dbReference>
<sequence>MSMRIGLDCTPLLGRRSGIGTYTRHLLEALVDRYPHDEFAATAFTWNGRRELAEAVPPGVTVASRPVPARLLRQAWQLTERPRIEDLAGRLDVFHATNFLMPPVGRAAGVVTIHDLAYLRFPETVSAATLAYRELVPKGLARVGAVVVPSRAVADQVLDAYAVDPASVVVTHEGVDPVWGATAPKTPDALRQWGIAEDFLVVVGTLEPRKNLPRLLAAYAAALRDDPDLPQLVIVGGQGWGDALDLTGVPDGQVVTPGHLPWADLRGVVASARALLFPSLDEGFGLPPLEALACGTPVLAADIPVLREVLGDQALFVPPLDVEAIAAGIADVTAAPVGTATTRRDWAARFTWRACAEATHTAYDLAVRRTR</sequence>
<comment type="caution">
    <text evidence="5">The sequence shown here is derived from an EMBL/GenBank/DDBJ whole genome shotgun (WGS) entry which is preliminary data.</text>
</comment>
<dbReference type="EMBL" id="CAIZ01000122">
    <property type="protein sequence ID" value="CCH70157.1"/>
    <property type="molecule type" value="Genomic_DNA"/>
</dbReference>